<evidence type="ECO:0000313" key="3">
    <source>
        <dbReference type="Proteomes" id="UP001620626"/>
    </source>
</evidence>
<reference evidence="2 3" key="1">
    <citation type="submission" date="2024-10" db="EMBL/GenBank/DDBJ databases">
        <authorList>
            <person name="Kim D."/>
        </authorList>
    </citation>
    <scope>NUCLEOTIDE SEQUENCE [LARGE SCALE GENOMIC DNA]</scope>
    <source>
        <strain evidence="2">BH-2024</strain>
    </source>
</reference>
<feature type="compositionally biased region" description="Polar residues" evidence="1">
    <location>
        <begin position="48"/>
        <end position="57"/>
    </location>
</feature>
<gene>
    <name evidence="2" type="ORF">niasHT_030052</name>
</gene>
<evidence type="ECO:0000313" key="2">
    <source>
        <dbReference type="EMBL" id="KAL3092863.1"/>
    </source>
</evidence>
<protein>
    <submittedName>
        <fullName evidence="2">Uncharacterized protein</fullName>
    </submittedName>
</protein>
<feature type="region of interest" description="Disordered" evidence="1">
    <location>
        <begin position="114"/>
        <end position="155"/>
    </location>
</feature>
<sequence length="571" mass="62760">MPAISIGPSERSQSERESVSPARATQLEQHQAPQESEAAGHPTGDSEVISTSRSGATNEEQHAFLLDCFQRSPEQKQDAFKALKQQFKNVVSPQTYGRWWNSFLKSEYMLRQRGRPSERSSSARESASPAQSVQSADQHQAPQELEAAGDPTGDGELISAAVRQKELDEGIVLKCNECCQRIGMGIYENGCYCTDASAPVYHADELEARLKESGGKCPACGTQHPGFCILCQRLFKLQANGLRQSKVFLPCCDSYTHFECWYSPAPKQSCPSKCTKPWQGVQNTHYHQICDVKNAAPLHAVQKQRGIIGGRPLKNAKAASPTESIPSTVDTTTAAASEVSANESQALTYSHLMPPPSLAPRRSTRLSSRLPSIASNWPSPVATKPIAPVTHCCGTIQSAHFGYGCGSKKANHLPLYYNSLRDQVDTTHLPSLQCVAVAFRNNRTNRLFKVLRKRTCQLEGTLQSALCSASQIGQHPPKPGGAVQKLEGIAFSPRAEIQQQLGIREHQHYPKRRAHLHGQLFTIPPADARTRLGEISNEHSLNVQLMEALYSVLFANHKLAVVYEKAAETYR</sequence>
<name>A0ABD2JQJ1_9BILA</name>
<dbReference type="EMBL" id="JBICBT010000919">
    <property type="protein sequence ID" value="KAL3092863.1"/>
    <property type="molecule type" value="Genomic_DNA"/>
</dbReference>
<feature type="region of interest" description="Disordered" evidence="1">
    <location>
        <begin position="1"/>
        <end position="57"/>
    </location>
</feature>
<comment type="caution">
    <text evidence="2">The sequence shown here is derived from an EMBL/GenBank/DDBJ whole genome shotgun (WGS) entry which is preliminary data.</text>
</comment>
<dbReference type="AlphaFoldDB" id="A0ABD2JQJ1"/>
<keyword evidence="3" id="KW-1185">Reference proteome</keyword>
<feature type="compositionally biased region" description="Polar residues" evidence="1">
    <location>
        <begin position="131"/>
        <end position="141"/>
    </location>
</feature>
<organism evidence="2 3">
    <name type="scientific">Heterodera trifolii</name>
    <dbReference type="NCBI Taxonomy" id="157864"/>
    <lineage>
        <taxon>Eukaryota</taxon>
        <taxon>Metazoa</taxon>
        <taxon>Ecdysozoa</taxon>
        <taxon>Nematoda</taxon>
        <taxon>Chromadorea</taxon>
        <taxon>Rhabditida</taxon>
        <taxon>Tylenchina</taxon>
        <taxon>Tylenchomorpha</taxon>
        <taxon>Tylenchoidea</taxon>
        <taxon>Heteroderidae</taxon>
        <taxon>Heteroderinae</taxon>
        <taxon>Heterodera</taxon>
    </lineage>
</organism>
<accession>A0ABD2JQJ1</accession>
<evidence type="ECO:0000256" key="1">
    <source>
        <dbReference type="SAM" id="MobiDB-lite"/>
    </source>
</evidence>
<dbReference type="Proteomes" id="UP001620626">
    <property type="component" value="Unassembled WGS sequence"/>
</dbReference>
<proteinExistence type="predicted"/>